<dbReference type="SUPFAM" id="SSF49464">
    <property type="entry name" value="Carboxypeptidase regulatory domain-like"/>
    <property type="match status" value="1"/>
</dbReference>
<dbReference type="Gene3D" id="2.40.170.20">
    <property type="entry name" value="TonB-dependent receptor, beta-barrel domain"/>
    <property type="match status" value="1"/>
</dbReference>
<proteinExistence type="predicted"/>
<dbReference type="InterPro" id="IPR039426">
    <property type="entry name" value="TonB-dep_rcpt-like"/>
</dbReference>
<feature type="domain" description="TonB-dependent transporter Oar-like beta-barrel" evidence="10">
    <location>
        <begin position="344"/>
        <end position="988"/>
    </location>
</feature>
<keyword evidence="8" id="KW-0732">Signal</keyword>
<evidence type="ECO:0000256" key="1">
    <source>
        <dbReference type="ARBA" id="ARBA00004571"/>
    </source>
</evidence>
<organism evidence="11 12">
    <name type="scientific">Parashewanella curva</name>
    <dbReference type="NCBI Taxonomy" id="2338552"/>
    <lineage>
        <taxon>Bacteria</taxon>
        <taxon>Pseudomonadati</taxon>
        <taxon>Pseudomonadota</taxon>
        <taxon>Gammaproteobacteria</taxon>
        <taxon>Alteromonadales</taxon>
        <taxon>Shewanellaceae</taxon>
        <taxon>Parashewanella</taxon>
    </lineage>
</organism>
<dbReference type="InterPro" id="IPR008969">
    <property type="entry name" value="CarboxyPept-like_regulatory"/>
</dbReference>
<gene>
    <name evidence="11" type="ORF">D5018_02750</name>
</gene>
<keyword evidence="4" id="KW-0812">Transmembrane</keyword>
<dbReference type="OrthoDB" id="9768147at2"/>
<sequence length="1048" mass="116922">MKTRNRKISSVALALCMAYGLAAPAMADTASNMRGHITNTSGVAVTDVTVSIVHEPTGSIRKVKVDSNGNFSARGLRVGGPYKIILDSESLADDTIEGVYLNVGETFRLNRSLSSQDQIESFSVVGSASLVDYADANYFGAQAIENSPSIDRDLKDTLRQNPFAVVSDGGDGSILSVAGLNPKYNSFVVDGVTQNDDFGLNGNGYPSQRSPISVDAVQSVALDIAPFSARKGGFSGAQVNVVTKSGTNEVEGSVFYEYSSDKLAGRKAENDEGDVLENRFQEKTYGLTLGMPIIEDKLFFFGSYEKFDAPTVQEYTPGGANPTKTTPEQLAQVKQIAANKYGLSNIGVADNTPVEKDEKLLLKVDWTINDAHRASFTHQSTVGNRTHNTSNSRRLNLSSNQYDKEEDLKTYSFNLYSDWNDDFSTEFKIAHKNTQTSQQPVENLNIGHVQVDTDRGVSVHFGTDQYRQANALENQNLEVYFAGDYLLEEHSIGFGFQFNKLDVENLFVPAQKGYWRFFSIADFEAGKVGRFAYNNAASKNLDQLSAKIDMSTLALFVEDTWTVTDDLELNFGLRYEKIFVSNEPQLNQNFVKRYGFANNATLDGKDILLPRIGFNYTLTDDITVKGGIGRFSGGKPTVWIANTLSGDGVTRLSNFRWNKTVPQNFDTIPSDIHSGLKGGDGNVDALAPDFKLPSDWRFNLGVNSEWNWGILGDKWEVAADFLYIKQENDVAWKDLARQSQGKDSTGRTVYRTCDFLKPHGPNDDCSTSRYDILFTNAKNNGHSATIALTLAKEWDNGFRFRTSYAHNRVKEGFPGTSSQASSNYKHTATAYDRNEAYVGTGRYETPHNFNITLGYQTELFSGYKTNVNLFYNARKGRPLSLTMIPVRNGGFKEQSRLFSFGAYLPYLPTGADDAKVNYEDGFSYADLKKVIDELGISKYQGQILPKGVLNSPWTRQLDLNFSQEIPGFSEEHRGVLYFNIRNVLNMLNKDWGINKRSRFGNKAILEFDYNPQTKSYTYGPREFDSKTYDEINSRRSNWEMKVGIKYKF</sequence>
<dbReference type="InterPro" id="IPR057601">
    <property type="entry name" value="Oar-like_b-barrel"/>
</dbReference>
<dbReference type="SUPFAM" id="SSF56935">
    <property type="entry name" value="Porins"/>
    <property type="match status" value="1"/>
</dbReference>
<feature type="region of interest" description="Disordered" evidence="7">
    <location>
        <begin position="377"/>
        <end position="401"/>
    </location>
</feature>
<name>A0A3L8Q2Q7_9GAMM</name>
<evidence type="ECO:0000259" key="10">
    <source>
        <dbReference type="Pfam" id="PF25183"/>
    </source>
</evidence>
<dbReference type="Pfam" id="PF07715">
    <property type="entry name" value="Plug"/>
    <property type="match status" value="1"/>
</dbReference>
<keyword evidence="11" id="KW-0675">Receptor</keyword>
<keyword evidence="3" id="KW-1134">Transmembrane beta strand</keyword>
<evidence type="ECO:0000256" key="8">
    <source>
        <dbReference type="SAM" id="SignalP"/>
    </source>
</evidence>
<keyword evidence="2" id="KW-0813">Transport</keyword>
<feature type="signal peptide" evidence="8">
    <location>
        <begin position="1"/>
        <end position="27"/>
    </location>
</feature>
<feature type="compositionally biased region" description="Low complexity" evidence="7">
    <location>
        <begin position="388"/>
        <end position="400"/>
    </location>
</feature>
<evidence type="ECO:0000313" key="11">
    <source>
        <dbReference type="EMBL" id="RLV61193.1"/>
    </source>
</evidence>
<dbReference type="RefSeq" id="WP_121837455.1">
    <property type="nucleotide sequence ID" value="NZ_ML014756.1"/>
</dbReference>
<dbReference type="GO" id="GO:0044718">
    <property type="term" value="P:siderophore transmembrane transport"/>
    <property type="evidence" value="ECO:0007669"/>
    <property type="project" value="TreeGrafter"/>
</dbReference>
<dbReference type="EMBL" id="QZEI01000005">
    <property type="protein sequence ID" value="RLV61193.1"/>
    <property type="molecule type" value="Genomic_DNA"/>
</dbReference>
<feature type="domain" description="TonB-dependent transporter Oar-like beta-barrel" evidence="10">
    <location>
        <begin position="242"/>
        <end position="313"/>
    </location>
</feature>
<dbReference type="GO" id="GO:0015344">
    <property type="term" value="F:siderophore uptake transmembrane transporter activity"/>
    <property type="evidence" value="ECO:0007669"/>
    <property type="project" value="TreeGrafter"/>
</dbReference>
<comment type="caution">
    <text evidence="11">The sequence shown here is derived from an EMBL/GenBank/DDBJ whole genome shotgun (WGS) entry which is preliminary data.</text>
</comment>
<dbReference type="Pfam" id="PF25183">
    <property type="entry name" value="OMP_b-brl_4"/>
    <property type="match status" value="2"/>
</dbReference>
<evidence type="ECO:0000259" key="9">
    <source>
        <dbReference type="Pfam" id="PF07715"/>
    </source>
</evidence>
<keyword evidence="5" id="KW-0472">Membrane</keyword>
<keyword evidence="6" id="KW-0998">Cell outer membrane</keyword>
<dbReference type="PANTHER" id="PTHR30069:SF46">
    <property type="entry name" value="OAR PROTEIN"/>
    <property type="match status" value="1"/>
</dbReference>
<comment type="subcellular location">
    <subcellularLocation>
        <location evidence="1">Cell outer membrane</location>
        <topology evidence="1">Multi-pass membrane protein</topology>
    </subcellularLocation>
</comment>
<feature type="domain" description="TonB-dependent receptor plug" evidence="9">
    <location>
        <begin position="139"/>
        <end position="233"/>
    </location>
</feature>
<dbReference type="Pfam" id="PF13620">
    <property type="entry name" value="CarboxypepD_reg"/>
    <property type="match status" value="1"/>
</dbReference>
<evidence type="ECO:0000256" key="2">
    <source>
        <dbReference type="ARBA" id="ARBA00022448"/>
    </source>
</evidence>
<evidence type="ECO:0000313" key="12">
    <source>
        <dbReference type="Proteomes" id="UP000281474"/>
    </source>
</evidence>
<dbReference type="AlphaFoldDB" id="A0A3L8Q2Q7"/>
<evidence type="ECO:0000256" key="3">
    <source>
        <dbReference type="ARBA" id="ARBA00022452"/>
    </source>
</evidence>
<evidence type="ECO:0000256" key="4">
    <source>
        <dbReference type="ARBA" id="ARBA00022692"/>
    </source>
</evidence>
<reference evidence="11 12" key="1">
    <citation type="submission" date="2018-09" db="EMBL/GenBank/DDBJ databases">
        <title>Phylogeny of the Shewanellaceae, and recommendation for two new genera, Pseudoshewanella and Parashewanella.</title>
        <authorList>
            <person name="Wang G."/>
        </authorList>
    </citation>
    <scope>NUCLEOTIDE SEQUENCE [LARGE SCALE GENOMIC DNA]</scope>
    <source>
        <strain evidence="11 12">C51</strain>
    </source>
</reference>
<dbReference type="InterPro" id="IPR036942">
    <property type="entry name" value="Beta-barrel_TonB_sf"/>
</dbReference>
<evidence type="ECO:0000256" key="5">
    <source>
        <dbReference type="ARBA" id="ARBA00023136"/>
    </source>
</evidence>
<feature type="chain" id="PRO_5017970288" evidence="8">
    <location>
        <begin position="28"/>
        <end position="1048"/>
    </location>
</feature>
<feature type="compositionally biased region" description="Polar residues" evidence="7">
    <location>
        <begin position="377"/>
        <end position="387"/>
    </location>
</feature>
<dbReference type="InterPro" id="IPR012910">
    <property type="entry name" value="Plug_dom"/>
</dbReference>
<keyword evidence="12" id="KW-1185">Reference proteome</keyword>
<dbReference type="Proteomes" id="UP000281474">
    <property type="component" value="Unassembled WGS sequence"/>
</dbReference>
<evidence type="ECO:0000256" key="6">
    <source>
        <dbReference type="ARBA" id="ARBA00023237"/>
    </source>
</evidence>
<dbReference type="PANTHER" id="PTHR30069">
    <property type="entry name" value="TONB-DEPENDENT OUTER MEMBRANE RECEPTOR"/>
    <property type="match status" value="1"/>
</dbReference>
<protein>
    <submittedName>
        <fullName evidence="11">TonB-dependent receptor</fullName>
    </submittedName>
</protein>
<dbReference type="GO" id="GO:0009279">
    <property type="term" value="C:cell outer membrane"/>
    <property type="evidence" value="ECO:0007669"/>
    <property type="project" value="UniProtKB-SubCell"/>
</dbReference>
<evidence type="ECO:0000256" key="7">
    <source>
        <dbReference type="SAM" id="MobiDB-lite"/>
    </source>
</evidence>
<accession>A0A3L8Q2Q7</accession>